<dbReference type="SUPFAM" id="SSF48452">
    <property type="entry name" value="TPR-like"/>
    <property type="match status" value="1"/>
</dbReference>
<feature type="domain" description="DUF4062" evidence="1">
    <location>
        <begin position="8"/>
        <end position="99"/>
    </location>
</feature>
<sequence length="483" mass="53145">MNTSLPFRIFLASPSDATHERKAIRDCVAQFNARGVRSGTYEVVGYESVRGTARRPQAAINDLIHECHFLIAVFAKSWGSEPGSPWGYSSGTEEEIFTALLDLARDARPMKDVWVAFMDTGSIVTAPVETFRQQIINKNALYFETCANEDDLGIKLSQRLEDWSKLEFKEARRVSLIPSSGIDILGAERMRTDGEKLVELGYAEQGLSKLKQAAQIGGPEEKLAYARFLGRSGRFTEAHVAVSEAISHFVNGPGDMRSTAAAEAYAADATLWRREKQYVKAAAQLQHALGLLNRIDVHSRTVRARVYDDLGLTQHAQHDLDSARKSFEAAHELRIEIDDPALIAQSEINLARIWRAIGTRETAESFARSAAARLKSLPPTAVHANSFVLIAQQHLYAKNFPDAEGAARVALALNEQFANGLGRAISNFVLARALLAQKNYLEAIRCAQESVRLNGEMRNTSGSDQAQGLLESAIAALREAPKP</sequence>
<dbReference type="EMBL" id="CP071868">
    <property type="protein sequence ID" value="QTE30071.1"/>
    <property type="molecule type" value="Genomic_DNA"/>
</dbReference>
<name>A0A8A4ZF83_9MICO</name>
<protein>
    <submittedName>
        <fullName evidence="2">Tetratricopeptide repeat protein</fullName>
    </submittedName>
</protein>
<dbReference type="KEGG" id="psic:J4E96_03340"/>
<dbReference type="Gene3D" id="1.25.40.10">
    <property type="entry name" value="Tetratricopeptide repeat domain"/>
    <property type="match status" value="1"/>
</dbReference>
<dbReference type="InterPro" id="IPR025139">
    <property type="entry name" value="DUF4062"/>
</dbReference>
<dbReference type="Proteomes" id="UP000663937">
    <property type="component" value="Chromosome"/>
</dbReference>
<dbReference type="RefSeq" id="WP_227424387.1">
    <property type="nucleotide sequence ID" value="NZ_CP071868.1"/>
</dbReference>
<evidence type="ECO:0000313" key="3">
    <source>
        <dbReference type="Proteomes" id="UP000663937"/>
    </source>
</evidence>
<dbReference type="Pfam" id="PF13271">
    <property type="entry name" value="DUF4062"/>
    <property type="match status" value="1"/>
</dbReference>
<accession>A0A8A4ZF83</accession>
<organism evidence="2 3">
    <name type="scientific">Pengzhenrongella sicca</name>
    <dbReference type="NCBI Taxonomy" id="2819238"/>
    <lineage>
        <taxon>Bacteria</taxon>
        <taxon>Bacillati</taxon>
        <taxon>Actinomycetota</taxon>
        <taxon>Actinomycetes</taxon>
        <taxon>Micrococcales</taxon>
        <taxon>Pengzhenrongella</taxon>
    </lineage>
</organism>
<evidence type="ECO:0000259" key="1">
    <source>
        <dbReference type="Pfam" id="PF13271"/>
    </source>
</evidence>
<dbReference type="InterPro" id="IPR019734">
    <property type="entry name" value="TPR_rpt"/>
</dbReference>
<evidence type="ECO:0000313" key="2">
    <source>
        <dbReference type="EMBL" id="QTE30071.1"/>
    </source>
</evidence>
<proteinExistence type="predicted"/>
<dbReference type="SMART" id="SM00028">
    <property type="entry name" value="TPR"/>
    <property type="match status" value="4"/>
</dbReference>
<dbReference type="InterPro" id="IPR011990">
    <property type="entry name" value="TPR-like_helical_dom_sf"/>
</dbReference>
<dbReference type="AlphaFoldDB" id="A0A8A4ZF83"/>
<reference evidence="2" key="1">
    <citation type="submission" date="2021-03" db="EMBL/GenBank/DDBJ databases">
        <title>Pengzhenrongella sicca gen. nov., sp. nov., a new member of suborder Micrococcineae isolated from High-Arctic tundra soil.</title>
        <authorList>
            <person name="Peng F."/>
        </authorList>
    </citation>
    <scope>NUCLEOTIDE SEQUENCE</scope>
    <source>
        <strain evidence="2">LRZ-2</strain>
    </source>
</reference>
<gene>
    <name evidence="2" type="ORF">J4E96_03340</name>
</gene>
<keyword evidence="3" id="KW-1185">Reference proteome</keyword>